<dbReference type="WBParaSite" id="maker-unitig_28441-snap-gene-0.1-mRNA-1">
    <property type="protein sequence ID" value="maker-unitig_28441-snap-gene-0.1-mRNA-1"/>
    <property type="gene ID" value="maker-unitig_28441-snap-gene-0.1"/>
</dbReference>
<name>A0A1I8FBW7_9PLAT</name>
<dbReference type="Proteomes" id="UP000095280">
    <property type="component" value="Unplaced"/>
</dbReference>
<dbReference type="GO" id="GO:0005737">
    <property type="term" value="C:cytoplasm"/>
    <property type="evidence" value="ECO:0007669"/>
    <property type="project" value="TreeGrafter"/>
</dbReference>
<feature type="region of interest" description="Disordered" evidence="1">
    <location>
        <begin position="701"/>
        <end position="724"/>
    </location>
</feature>
<evidence type="ECO:0000256" key="1">
    <source>
        <dbReference type="SAM" id="MobiDB-lite"/>
    </source>
</evidence>
<protein>
    <submittedName>
        <fullName evidence="3">TGc domain-containing protein</fullName>
    </submittedName>
</protein>
<dbReference type="PANTHER" id="PTHR46333:SF2">
    <property type="entry name" value="CYTOKINESIS PROTEIN 3"/>
    <property type="match status" value="1"/>
</dbReference>
<keyword evidence="2" id="KW-1185">Reference proteome</keyword>
<organism evidence="2 3">
    <name type="scientific">Macrostomum lignano</name>
    <dbReference type="NCBI Taxonomy" id="282301"/>
    <lineage>
        <taxon>Eukaryota</taxon>
        <taxon>Metazoa</taxon>
        <taxon>Spiralia</taxon>
        <taxon>Lophotrochozoa</taxon>
        <taxon>Platyhelminthes</taxon>
        <taxon>Rhabditophora</taxon>
        <taxon>Macrostomorpha</taxon>
        <taxon>Macrostomida</taxon>
        <taxon>Macrostomidae</taxon>
        <taxon>Macrostomum</taxon>
    </lineage>
</organism>
<dbReference type="AlphaFoldDB" id="A0A1I8FBW7"/>
<reference evidence="3" key="1">
    <citation type="submission" date="2016-11" db="UniProtKB">
        <authorList>
            <consortium name="WormBaseParasite"/>
        </authorList>
    </citation>
    <scope>IDENTIFICATION</scope>
</reference>
<dbReference type="Gene3D" id="3.10.620.30">
    <property type="match status" value="1"/>
</dbReference>
<evidence type="ECO:0000313" key="3">
    <source>
        <dbReference type="WBParaSite" id="maker-unitig_28441-snap-gene-0.1-mRNA-1"/>
    </source>
</evidence>
<evidence type="ECO:0000313" key="2">
    <source>
        <dbReference type="Proteomes" id="UP000095280"/>
    </source>
</evidence>
<accession>A0A1I8FBW7</accession>
<feature type="region of interest" description="Disordered" evidence="1">
    <location>
        <begin position="613"/>
        <end position="635"/>
    </location>
</feature>
<sequence length="810" mass="88290">LGPLVPIGDQPDLRSLRRIDEYIKLAPPEARAETLLNSLAAYMESAASTGLEKVRAVYMWITGNITLDSSETKDATVSCEMPSPRSSAVPEQRMNSTSLRTACLRIFGVASKQITGFAKDFGYSPLKALTVDTRVNHDWLAVRVDGKWGFMTACWAPASFSDSASSETRGPTFIFCLLPRPSQAAEACYRLGVQLRSHSSALIDSSGQMKLRFWAARTSLSHFGAAFFNVETGERCRSSLGGRCAGLALWRSRRPWCSPLGPVDKEPFPDFDGFYGARSLTRTFSASRKNSAPATASGIEVDGGECAACASLPTTHSLCGSPRPWTSKSSSCSVEMDYLMLTVRIRMSRAGFYRLTLNCKDIYSVSSAYTASSPTSLFAAKNRYRALVAFPRLWHHRHLVKLVSHMEESIQVDTEAVLKFKGTGKPLKQFIARFVHPRTGQRVSAQHIAAVLDYRRNEATVTARPPTSGTFWELQVFASTDDEASASDVIVLSPPIRSWPARPPPSVRSRLQRLLRPLQQSSKVRLLRQLRRVAGVLVENCQSASSSCACRRWDGPSDGSAEAGAEGPDGAAALCTVESNSRLLSIRTRILGGFFLRLTLSCAEADEPSSFARWPTSWSSAQQPSSSKPQPGRQRARLKVVAAERHGLGVAYDDWALELLSVESALSAATLSQLKLLWAAAPSSIDGALRAARLLRVRGGSGGRGAVRESRPNSPSSQSFLEVKHSDQSSNLQNLFASGEAPPISCGTVDRILRAGRLWQQLRSGIIDFEAGPRAAHGCPNEIRLIDCLGYQCAHCRLPTARPPPHADRE</sequence>
<dbReference type="PANTHER" id="PTHR46333">
    <property type="entry name" value="CYTOKINESIS PROTEIN 3"/>
    <property type="match status" value="1"/>
</dbReference>
<feature type="compositionally biased region" description="Low complexity" evidence="1">
    <location>
        <begin position="615"/>
        <end position="633"/>
    </location>
</feature>
<dbReference type="InterPro" id="IPR052557">
    <property type="entry name" value="CAP/Cytokinesis_protein"/>
</dbReference>
<proteinExistence type="predicted"/>